<dbReference type="STRING" id="1280952.HJA_02780"/>
<dbReference type="InterPro" id="IPR023753">
    <property type="entry name" value="FAD/NAD-binding_dom"/>
</dbReference>
<keyword evidence="18" id="KW-1185">Reference proteome</keyword>
<feature type="binding site" evidence="12">
    <location>
        <position position="274"/>
    </location>
    <ligand>
        <name>NAD(+)</name>
        <dbReference type="ChEBI" id="CHEBI:57540"/>
    </ligand>
</feature>
<dbReference type="GO" id="GO:0004148">
    <property type="term" value="F:dihydrolipoyl dehydrogenase (NADH) activity"/>
    <property type="evidence" value="ECO:0007669"/>
    <property type="project" value="UniProtKB-EC"/>
</dbReference>
<evidence type="ECO:0000256" key="1">
    <source>
        <dbReference type="ARBA" id="ARBA00007532"/>
    </source>
</evidence>
<name>A0A059FLR8_9PROT</name>
<sequence length="468" mass="49893">MAETYDVVIIGGGPGGYNCAIRAGQLGLKVACIESRGKLGGTCLNVGCIPSKALLHTSDLFRTAQEDFESMGIKTGKLDVDIEKMIAQKDETVEGLTKGIEFLFKKNNAEYIKGRGKIAGPGKVEVEGADGSKQTLETKNIVIATGSEPVSLPGIEIDEERVVTNTGALSLTSVPKRLILIGAGVIGLEMGSVWSRLGSEVTVVEYLDRIMPGADSEIAKEAQRVFKKQGLTFRLGQKVTGVEKMKSKLKLSMEPAKGGDTETLDADVVIVAVGRRAYTEGLGLENVGVTTDKRGVVQVTDGHFKAADGVWAIGDCIHGPMLAHKAEDDGVAVAELIAGKAGHVDYNLVPSVVYTNPEIAWVGKTEDQLKEEGVEYVKGKFPFMANSRARTNHETTGFVKILADKKTDRILGAHMMGPCVGEMIGELCVAMEFGAASEDIARTSHAHPTLSEAIRQAAMGVEGWTMQM</sequence>
<dbReference type="AlphaFoldDB" id="A0A059FLR8"/>
<dbReference type="PANTHER" id="PTHR22912:SF151">
    <property type="entry name" value="DIHYDROLIPOYL DEHYDROGENASE, MITOCHONDRIAL"/>
    <property type="match status" value="1"/>
</dbReference>
<dbReference type="RefSeq" id="WP_035577776.1">
    <property type="nucleotide sequence ID" value="NZ_ARYJ01000001.1"/>
</dbReference>
<comment type="caution">
    <text evidence="17">The sequence shown here is derived from an EMBL/GenBank/DDBJ whole genome shotgun (WGS) entry which is preliminary data.</text>
</comment>
<dbReference type="PROSITE" id="PS00076">
    <property type="entry name" value="PYRIDINE_REDOX_1"/>
    <property type="match status" value="1"/>
</dbReference>
<dbReference type="eggNOG" id="COG1249">
    <property type="taxonomic scope" value="Bacteria"/>
</dbReference>
<comment type="miscellaneous">
    <text evidence="14">The active site is a redox-active disulfide bond.</text>
</comment>
<evidence type="ECO:0000313" key="17">
    <source>
        <dbReference type="EMBL" id="KCZ91428.1"/>
    </source>
</evidence>
<dbReference type="InterPro" id="IPR050151">
    <property type="entry name" value="Class-I_Pyr_Nuc-Dis_Oxidored"/>
</dbReference>
<feature type="active site" description="Proton acceptor" evidence="11">
    <location>
        <position position="447"/>
    </location>
</feature>
<dbReference type="Pfam" id="PF07992">
    <property type="entry name" value="Pyr_redox_2"/>
    <property type="match status" value="1"/>
</dbReference>
<feature type="binding site" evidence="12">
    <location>
        <begin position="145"/>
        <end position="147"/>
    </location>
    <ligand>
        <name>FAD</name>
        <dbReference type="ChEBI" id="CHEBI:57692"/>
    </ligand>
</feature>
<keyword evidence="8" id="KW-1015">Disulfide bond</keyword>
<reference evidence="17 18" key="1">
    <citation type="journal article" date="2014" name="Antonie Van Leeuwenhoek">
        <title>Hyphomonas beringensis sp. nov. and Hyphomonas chukchiensis sp. nov., isolated from surface seawater of the Bering Sea and Chukchi Sea.</title>
        <authorList>
            <person name="Li C."/>
            <person name="Lai Q."/>
            <person name="Li G."/>
            <person name="Dong C."/>
            <person name="Wang J."/>
            <person name="Liao Y."/>
            <person name="Shao Z."/>
        </authorList>
    </citation>
    <scope>NUCLEOTIDE SEQUENCE [LARGE SCALE GENOMIC DNA]</scope>
    <source>
        <strain evidence="17 18">VP2</strain>
    </source>
</reference>
<feature type="disulfide bond" description="Redox-active" evidence="13">
    <location>
        <begin position="43"/>
        <end position="48"/>
    </location>
</feature>
<comment type="catalytic activity">
    <reaction evidence="10 14">
        <text>N(6)-[(R)-dihydrolipoyl]-L-lysyl-[protein] + NAD(+) = N(6)-[(R)-lipoyl]-L-lysyl-[protein] + NADH + H(+)</text>
        <dbReference type="Rhea" id="RHEA:15045"/>
        <dbReference type="Rhea" id="RHEA-COMP:10474"/>
        <dbReference type="Rhea" id="RHEA-COMP:10475"/>
        <dbReference type="ChEBI" id="CHEBI:15378"/>
        <dbReference type="ChEBI" id="CHEBI:57540"/>
        <dbReference type="ChEBI" id="CHEBI:57945"/>
        <dbReference type="ChEBI" id="CHEBI:83099"/>
        <dbReference type="ChEBI" id="CHEBI:83100"/>
        <dbReference type="EC" id="1.8.1.4"/>
    </reaction>
</comment>
<dbReference type="InterPro" id="IPR016156">
    <property type="entry name" value="FAD/NAD-linked_Rdtase_dimer_sf"/>
</dbReference>
<feature type="binding site" evidence="12">
    <location>
        <begin position="321"/>
        <end position="324"/>
    </location>
    <ligand>
        <name>FAD</name>
        <dbReference type="ChEBI" id="CHEBI:57692"/>
    </ligand>
</feature>
<evidence type="ECO:0000256" key="7">
    <source>
        <dbReference type="ARBA" id="ARBA00023027"/>
    </source>
</evidence>
<evidence type="ECO:0000256" key="6">
    <source>
        <dbReference type="ARBA" id="ARBA00023002"/>
    </source>
</evidence>
<evidence type="ECO:0000313" key="18">
    <source>
        <dbReference type="Proteomes" id="UP000024816"/>
    </source>
</evidence>
<keyword evidence="6 14" id="KW-0560">Oxidoreductase</keyword>
<evidence type="ECO:0000256" key="11">
    <source>
        <dbReference type="PIRSR" id="PIRSR000350-2"/>
    </source>
</evidence>
<gene>
    <name evidence="17" type="ORF">HJA_02780</name>
</gene>
<evidence type="ECO:0000256" key="4">
    <source>
        <dbReference type="ARBA" id="ARBA00022630"/>
    </source>
</evidence>
<accession>A0A059FLR8</accession>
<evidence type="ECO:0000259" key="16">
    <source>
        <dbReference type="Pfam" id="PF07992"/>
    </source>
</evidence>
<feature type="domain" description="FAD/NAD(P)-binding" evidence="16">
    <location>
        <begin position="5"/>
        <end position="330"/>
    </location>
</feature>
<comment type="similarity">
    <text evidence="1 14">Belongs to the class-I pyridine nucleotide-disulfide oxidoreductase family.</text>
</comment>
<comment type="cofactor">
    <cofactor evidence="12 14">
        <name>FAD</name>
        <dbReference type="ChEBI" id="CHEBI:57692"/>
    </cofactor>
    <text evidence="12 14">Binds 1 FAD per subunit.</text>
</comment>
<organism evidence="17 18">
    <name type="scientific">Hyphomonas jannaschiana VP2</name>
    <dbReference type="NCBI Taxonomy" id="1280952"/>
    <lineage>
        <taxon>Bacteria</taxon>
        <taxon>Pseudomonadati</taxon>
        <taxon>Pseudomonadota</taxon>
        <taxon>Alphaproteobacteria</taxon>
        <taxon>Hyphomonadales</taxon>
        <taxon>Hyphomonadaceae</taxon>
        <taxon>Hyphomonas</taxon>
    </lineage>
</organism>
<feature type="binding site" evidence="12">
    <location>
        <position position="315"/>
    </location>
    <ligand>
        <name>FAD</name>
        <dbReference type="ChEBI" id="CHEBI:57692"/>
    </ligand>
</feature>
<protein>
    <recommendedName>
        <fullName evidence="3 14">Dihydrolipoyl dehydrogenase</fullName>
        <ecNumber evidence="2 14">1.8.1.4</ecNumber>
    </recommendedName>
</protein>
<evidence type="ECO:0000256" key="3">
    <source>
        <dbReference type="ARBA" id="ARBA00016961"/>
    </source>
</evidence>
<dbReference type="InterPro" id="IPR001100">
    <property type="entry name" value="Pyr_nuc-diS_OxRdtase"/>
</dbReference>
<dbReference type="PATRIC" id="fig|1280952.3.peg.561"/>
<evidence type="ECO:0000256" key="5">
    <source>
        <dbReference type="ARBA" id="ARBA00022827"/>
    </source>
</evidence>
<dbReference type="InterPro" id="IPR036188">
    <property type="entry name" value="FAD/NAD-bd_sf"/>
</dbReference>
<dbReference type="PIRSF" id="PIRSF000350">
    <property type="entry name" value="Mercury_reductase_MerA"/>
    <property type="match status" value="1"/>
</dbReference>
<dbReference type="GO" id="GO:0006103">
    <property type="term" value="P:2-oxoglutarate metabolic process"/>
    <property type="evidence" value="ECO:0007669"/>
    <property type="project" value="TreeGrafter"/>
</dbReference>
<dbReference type="OrthoDB" id="7622990at2"/>
<proteinExistence type="inferred from homology"/>
<evidence type="ECO:0000256" key="14">
    <source>
        <dbReference type="RuleBase" id="RU003692"/>
    </source>
</evidence>
<dbReference type="InterPro" id="IPR006258">
    <property type="entry name" value="Lipoamide_DH"/>
</dbReference>
<evidence type="ECO:0000256" key="9">
    <source>
        <dbReference type="ARBA" id="ARBA00023284"/>
    </source>
</evidence>
<evidence type="ECO:0000259" key="15">
    <source>
        <dbReference type="Pfam" id="PF02852"/>
    </source>
</evidence>
<dbReference type="PANTHER" id="PTHR22912">
    <property type="entry name" value="DISULFIDE OXIDOREDUCTASE"/>
    <property type="match status" value="1"/>
</dbReference>
<evidence type="ECO:0000256" key="8">
    <source>
        <dbReference type="ARBA" id="ARBA00023157"/>
    </source>
</evidence>
<dbReference type="EC" id="1.8.1.4" evidence="2 14"/>
<feature type="domain" description="Pyridine nucleotide-disulphide oxidoreductase dimerisation" evidence="15">
    <location>
        <begin position="349"/>
        <end position="458"/>
    </location>
</feature>
<evidence type="ECO:0000256" key="13">
    <source>
        <dbReference type="PIRSR" id="PIRSR000350-4"/>
    </source>
</evidence>
<dbReference type="GO" id="GO:0005737">
    <property type="term" value="C:cytoplasm"/>
    <property type="evidence" value="ECO:0007669"/>
    <property type="project" value="UniProtKB-ARBA"/>
</dbReference>
<keyword evidence="9 14" id="KW-0676">Redox-active center</keyword>
<feature type="binding site" evidence="12">
    <location>
        <position position="205"/>
    </location>
    <ligand>
        <name>NAD(+)</name>
        <dbReference type="ChEBI" id="CHEBI:57540"/>
    </ligand>
</feature>
<dbReference type="Pfam" id="PF02852">
    <property type="entry name" value="Pyr_redox_dim"/>
    <property type="match status" value="1"/>
</dbReference>
<dbReference type="FunFam" id="3.30.390.30:FF:000001">
    <property type="entry name" value="Dihydrolipoyl dehydrogenase"/>
    <property type="match status" value="1"/>
</dbReference>
<feature type="binding site" evidence="12">
    <location>
        <position position="116"/>
    </location>
    <ligand>
        <name>FAD</name>
        <dbReference type="ChEBI" id="CHEBI:57692"/>
    </ligand>
</feature>
<dbReference type="GO" id="GO:0050660">
    <property type="term" value="F:flavin adenine dinucleotide binding"/>
    <property type="evidence" value="ECO:0007669"/>
    <property type="project" value="InterPro"/>
</dbReference>
<dbReference type="Proteomes" id="UP000024816">
    <property type="component" value="Unassembled WGS sequence"/>
</dbReference>
<dbReference type="InterPro" id="IPR004099">
    <property type="entry name" value="Pyr_nucl-diS_OxRdtase_dimer"/>
</dbReference>
<dbReference type="SUPFAM" id="SSF51905">
    <property type="entry name" value="FAD/NAD(P)-binding domain"/>
    <property type="match status" value="1"/>
</dbReference>
<keyword evidence="12" id="KW-0547">Nucleotide-binding</keyword>
<keyword evidence="7 12" id="KW-0520">NAD</keyword>
<dbReference type="EMBL" id="ARYJ01000001">
    <property type="protein sequence ID" value="KCZ91428.1"/>
    <property type="molecule type" value="Genomic_DNA"/>
</dbReference>
<feature type="binding site" evidence="12">
    <location>
        <position position="52"/>
    </location>
    <ligand>
        <name>FAD</name>
        <dbReference type="ChEBI" id="CHEBI:57692"/>
    </ligand>
</feature>
<evidence type="ECO:0000256" key="10">
    <source>
        <dbReference type="ARBA" id="ARBA00049187"/>
    </source>
</evidence>
<dbReference type="PRINTS" id="PR00411">
    <property type="entry name" value="PNDRDTASEI"/>
</dbReference>
<dbReference type="SUPFAM" id="SSF55424">
    <property type="entry name" value="FAD/NAD-linked reductases, dimerisation (C-terminal) domain"/>
    <property type="match status" value="1"/>
</dbReference>
<evidence type="ECO:0000256" key="12">
    <source>
        <dbReference type="PIRSR" id="PIRSR000350-3"/>
    </source>
</evidence>
<dbReference type="NCBIfam" id="TIGR01350">
    <property type="entry name" value="lipoamide_DH"/>
    <property type="match status" value="1"/>
</dbReference>
<dbReference type="FunFam" id="3.50.50.60:FF:000001">
    <property type="entry name" value="Dihydrolipoyl dehydrogenase, mitochondrial"/>
    <property type="match status" value="1"/>
</dbReference>
<dbReference type="InterPro" id="IPR012999">
    <property type="entry name" value="Pyr_OxRdtase_I_AS"/>
</dbReference>
<evidence type="ECO:0000256" key="2">
    <source>
        <dbReference type="ARBA" id="ARBA00012608"/>
    </source>
</evidence>
<keyword evidence="4 14" id="KW-0285">Flavoprotein</keyword>
<feature type="binding site" evidence="12">
    <location>
        <begin position="182"/>
        <end position="189"/>
    </location>
    <ligand>
        <name>NAD(+)</name>
        <dbReference type="ChEBI" id="CHEBI:57540"/>
    </ligand>
</feature>
<dbReference type="Gene3D" id="3.30.390.30">
    <property type="match status" value="1"/>
</dbReference>
<dbReference type="Gene3D" id="3.50.50.60">
    <property type="entry name" value="FAD/NAD(P)-binding domain"/>
    <property type="match status" value="2"/>
</dbReference>
<keyword evidence="5 12" id="KW-0274">FAD</keyword>
<dbReference type="PRINTS" id="PR00368">
    <property type="entry name" value="FADPNR"/>
</dbReference>